<sequence length="171" mass="19562">MSSASAPVAIQPSPTATPGGIVSYYSECLCYRRVSAPALQMGLSAVKSEFDESTRPSVGEFVQSLQDLLKVQCEMQRKFETLSKTLTTLLLEDRQRQEEPDLSKIPRNKIPMKSQLHPAWEGVSTSSREASRVCEKRRKMAWMWRRHERTSHLSFHLSTRTLLFTQYIILL</sequence>
<organism evidence="1 2">
    <name type="scientific">Trichogramma brassicae</name>
    <dbReference type="NCBI Taxonomy" id="86971"/>
    <lineage>
        <taxon>Eukaryota</taxon>
        <taxon>Metazoa</taxon>
        <taxon>Ecdysozoa</taxon>
        <taxon>Arthropoda</taxon>
        <taxon>Hexapoda</taxon>
        <taxon>Insecta</taxon>
        <taxon>Pterygota</taxon>
        <taxon>Neoptera</taxon>
        <taxon>Endopterygota</taxon>
        <taxon>Hymenoptera</taxon>
        <taxon>Apocrita</taxon>
        <taxon>Proctotrupomorpha</taxon>
        <taxon>Chalcidoidea</taxon>
        <taxon>Trichogrammatidae</taxon>
        <taxon>Trichogramma</taxon>
    </lineage>
</organism>
<name>A0A6H5IDY3_9HYME</name>
<dbReference type="Proteomes" id="UP000479190">
    <property type="component" value="Unassembled WGS sequence"/>
</dbReference>
<evidence type="ECO:0000313" key="2">
    <source>
        <dbReference type="Proteomes" id="UP000479190"/>
    </source>
</evidence>
<proteinExistence type="predicted"/>
<keyword evidence="2" id="KW-1185">Reference proteome</keyword>
<gene>
    <name evidence="1" type="ORF">TBRA_LOCUS6670</name>
</gene>
<evidence type="ECO:0000313" key="1">
    <source>
        <dbReference type="EMBL" id="CAB0034772.1"/>
    </source>
</evidence>
<protein>
    <submittedName>
        <fullName evidence="1">Uncharacterized protein</fullName>
    </submittedName>
</protein>
<dbReference type="AlphaFoldDB" id="A0A6H5IDY3"/>
<reference evidence="1 2" key="1">
    <citation type="submission" date="2020-02" db="EMBL/GenBank/DDBJ databases">
        <authorList>
            <person name="Ferguson B K."/>
        </authorList>
    </citation>
    <scope>NUCLEOTIDE SEQUENCE [LARGE SCALE GENOMIC DNA]</scope>
</reference>
<accession>A0A6H5IDY3</accession>
<dbReference type="EMBL" id="CADCXV010000754">
    <property type="protein sequence ID" value="CAB0034772.1"/>
    <property type="molecule type" value="Genomic_DNA"/>
</dbReference>